<evidence type="ECO:0000313" key="2">
    <source>
        <dbReference type="EMBL" id="KAK7388323.1"/>
    </source>
</evidence>
<feature type="region of interest" description="Disordered" evidence="1">
    <location>
        <begin position="226"/>
        <end position="247"/>
    </location>
</feature>
<dbReference type="Proteomes" id="UP001386955">
    <property type="component" value="Unassembled WGS sequence"/>
</dbReference>
<gene>
    <name evidence="2" type="ORF">VNO78_23137</name>
</gene>
<comment type="caution">
    <text evidence="2">The sequence shown here is derived from an EMBL/GenBank/DDBJ whole genome shotgun (WGS) entry which is preliminary data.</text>
</comment>
<feature type="compositionally biased region" description="Polar residues" evidence="1">
    <location>
        <begin position="230"/>
        <end position="247"/>
    </location>
</feature>
<protein>
    <submittedName>
        <fullName evidence="2">Uncharacterized protein</fullName>
    </submittedName>
</protein>
<dbReference type="EMBL" id="JAYMYS010000006">
    <property type="protein sequence ID" value="KAK7388323.1"/>
    <property type="molecule type" value="Genomic_DNA"/>
</dbReference>
<dbReference type="AlphaFoldDB" id="A0AAN9S647"/>
<keyword evidence="3" id="KW-1185">Reference proteome</keyword>
<feature type="region of interest" description="Disordered" evidence="1">
    <location>
        <begin position="38"/>
        <end position="57"/>
    </location>
</feature>
<reference evidence="2 3" key="1">
    <citation type="submission" date="2024-01" db="EMBL/GenBank/DDBJ databases">
        <title>The genomes of 5 underutilized Papilionoideae crops provide insights into root nodulation and disease resistanc.</title>
        <authorList>
            <person name="Jiang F."/>
        </authorList>
    </citation>
    <scope>NUCLEOTIDE SEQUENCE [LARGE SCALE GENOMIC DNA]</scope>
    <source>
        <strain evidence="2">DUOXIRENSHENG_FW03</strain>
        <tissue evidence="2">Leaves</tissue>
    </source>
</reference>
<evidence type="ECO:0000256" key="1">
    <source>
        <dbReference type="SAM" id="MobiDB-lite"/>
    </source>
</evidence>
<feature type="compositionally biased region" description="Basic and acidic residues" evidence="1">
    <location>
        <begin position="43"/>
        <end position="57"/>
    </location>
</feature>
<sequence length="247" mass="27182">MEKVKPEVYVQYKGTVQNGIKPGNNDNQNLSYAKVVENSGEGHCSRGRKEEGERKLGDTHLVYQAEADEVGSAEGRIIQKALRPAIGNDEQRKKGGEYGEGVSSTKETWRCDGAMEEPEINKTVSGSQTADVQKLEEGLWSAEHKKQGGNLTQNNMEVDKGEDNHGIGQRPIDYTNGQRPIDYTNGQRLTDYNDRQTLTNGCVKGWATVLLEKEVAEWPMVQCEKDMAEGTSNDGKAAQSSSTKATL</sequence>
<accession>A0AAN9S647</accession>
<evidence type="ECO:0000313" key="3">
    <source>
        <dbReference type="Proteomes" id="UP001386955"/>
    </source>
</evidence>
<proteinExistence type="predicted"/>
<organism evidence="2 3">
    <name type="scientific">Psophocarpus tetragonolobus</name>
    <name type="common">Winged bean</name>
    <name type="synonym">Dolichos tetragonolobus</name>
    <dbReference type="NCBI Taxonomy" id="3891"/>
    <lineage>
        <taxon>Eukaryota</taxon>
        <taxon>Viridiplantae</taxon>
        <taxon>Streptophyta</taxon>
        <taxon>Embryophyta</taxon>
        <taxon>Tracheophyta</taxon>
        <taxon>Spermatophyta</taxon>
        <taxon>Magnoliopsida</taxon>
        <taxon>eudicotyledons</taxon>
        <taxon>Gunneridae</taxon>
        <taxon>Pentapetalae</taxon>
        <taxon>rosids</taxon>
        <taxon>fabids</taxon>
        <taxon>Fabales</taxon>
        <taxon>Fabaceae</taxon>
        <taxon>Papilionoideae</taxon>
        <taxon>50 kb inversion clade</taxon>
        <taxon>NPAAA clade</taxon>
        <taxon>indigoferoid/millettioid clade</taxon>
        <taxon>Phaseoleae</taxon>
        <taxon>Psophocarpus</taxon>
    </lineage>
</organism>
<name>A0AAN9S647_PSOTE</name>
<feature type="region of interest" description="Disordered" evidence="1">
    <location>
        <begin position="88"/>
        <end position="107"/>
    </location>
</feature>